<dbReference type="OrthoDB" id="27186at2157"/>
<reference evidence="1" key="1">
    <citation type="submission" date="2007-02" db="EMBL/GenBank/DDBJ databases">
        <title>Complete sequence of Pyrobaculum calidifontis JCM 11548.</title>
        <authorList>
            <consortium name="US DOE Joint Genome Institute"/>
            <person name="Copeland A."/>
            <person name="Lucas S."/>
            <person name="Lapidus A."/>
            <person name="Barry K."/>
            <person name="Glavina del Rio T."/>
            <person name="Dalin E."/>
            <person name="Tice H."/>
            <person name="Pitluck S."/>
            <person name="Chain P."/>
            <person name="Malfatti S."/>
            <person name="Shin M."/>
            <person name="Vergez L."/>
            <person name="Schmutz J."/>
            <person name="Larimer F."/>
            <person name="Land M."/>
            <person name="Hauser L."/>
            <person name="Kyrpides N."/>
            <person name="Mikhailova N."/>
            <person name="Cozen A.E."/>
            <person name="Fitz-Gibbon S.T."/>
            <person name="House C.H."/>
            <person name="Saltikov C."/>
            <person name="Lowe T.M."/>
            <person name="Richardson P."/>
        </authorList>
    </citation>
    <scope>NUCLEOTIDE SEQUENCE [LARGE SCALE GENOMIC DNA]</scope>
    <source>
        <strain evidence="1">JCM 11548</strain>
    </source>
</reference>
<dbReference type="Proteomes" id="UP000001431">
    <property type="component" value="Chromosome"/>
</dbReference>
<keyword evidence="2" id="KW-1185">Reference proteome</keyword>
<protein>
    <submittedName>
        <fullName evidence="1">Uncharacterized protein</fullName>
    </submittedName>
</protein>
<proteinExistence type="predicted"/>
<sequence length="164" mass="18327">MSEVFAPTPTELLRKYGAKRLGERYEVSALNLPWVFKREVEVEISPGKQYRISGVEVVGVSPPWETYVALVDKGGEFGVGYVATPRKRMFQCIRKPYAYPLGVKTPQHIVVKPVELLLTDAPGVVECVDRAFTAGYLAVFINAPVSVVQKAQVRIEPVIEEMFK</sequence>
<evidence type="ECO:0000313" key="1">
    <source>
        <dbReference type="EMBL" id="ABO07870.1"/>
    </source>
</evidence>
<dbReference type="AlphaFoldDB" id="A3MTA3"/>
<dbReference type="STRING" id="410359.Pcal_0437"/>
<accession>A3MTA3</accession>
<evidence type="ECO:0000313" key="2">
    <source>
        <dbReference type="Proteomes" id="UP000001431"/>
    </source>
</evidence>
<dbReference type="HOGENOM" id="CLU_1623521_0_0_2"/>
<name>A3MTA3_PYRCJ</name>
<dbReference type="eggNOG" id="arCOG05684">
    <property type="taxonomic scope" value="Archaea"/>
</dbReference>
<dbReference type="RefSeq" id="WP_011849127.1">
    <property type="nucleotide sequence ID" value="NC_009073.1"/>
</dbReference>
<organism evidence="1 2">
    <name type="scientific">Pyrobaculum calidifontis (strain DSM 21063 / JCM 11548 / VA1)</name>
    <dbReference type="NCBI Taxonomy" id="410359"/>
    <lineage>
        <taxon>Archaea</taxon>
        <taxon>Thermoproteota</taxon>
        <taxon>Thermoprotei</taxon>
        <taxon>Thermoproteales</taxon>
        <taxon>Thermoproteaceae</taxon>
        <taxon>Pyrobaculum</taxon>
    </lineage>
</organism>
<dbReference type="KEGG" id="pcl:Pcal_0437"/>
<gene>
    <name evidence="1" type="ordered locus">Pcal_0437</name>
</gene>
<dbReference type="EMBL" id="CP000561">
    <property type="protein sequence ID" value="ABO07870.1"/>
    <property type="molecule type" value="Genomic_DNA"/>
</dbReference>
<dbReference type="GeneID" id="4908639"/>